<protein>
    <submittedName>
        <fullName evidence="4">Metallophosphoesterase</fullName>
    </submittedName>
</protein>
<dbReference type="InterPro" id="IPR051558">
    <property type="entry name" value="Metallophosphoesterase_PAP"/>
</dbReference>
<evidence type="ECO:0000313" key="5">
    <source>
        <dbReference type="Proteomes" id="UP001324634"/>
    </source>
</evidence>
<organism evidence="4 5">
    <name type="scientific">Peredibacter starrii</name>
    <dbReference type="NCBI Taxonomy" id="28202"/>
    <lineage>
        <taxon>Bacteria</taxon>
        <taxon>Pseudomonadati</taxon>
        <taxon>Bdellovibrionota</taxon>
        <taxon>Bacteriovoracia</taxon>
        <taxon>Bacteriovoracales</taxon>
        <taxon>Bacteriovoracaceae</taxon>
        <taxon>Peredibacter</taxon>
    </lineage>
</organism>
<dbReference type="InterPro" id="IPR004843">
    <property type="entry name" value="Calcineurin-like_PHP"/>
</dbReference>
<evidence type="ECO:0000259" key="3">
    <source>
        <dbReference type="Pfam" id="PF00149"/>
    </source>
</evidence>
<dbReference type="EMBL" id="CP139487">
    <property type="protein sequence ID" value="WPU64133.1"/>
    <property type="molecule type" value="Genomic_DNA"/>
</dbReference>
<dbReference type="AlphaFoldDB" id="A0AAX4HLU4"/>
<evidence type="ECO:0000256" key="1">
    <source>
        <dbReference type="ARBA" id="ARBA00022729"/>
    </source>
</evidence>
<dbReference type="InterPro" id="IPR029052">
    <property type="entry name" value="Metallo-depent_PP-like"/>
</dbReference>
<dbReference type="SUPFAM" id="SSF56300">
    <property type="entry name" value="Metallo-dependent phosphatases"/>
    <property type="match status" value="1"/>
</dbReference>
<dbReference type="RefSeq" id="WP_321392327.1">
    <property type="nucleotide sequence ID" value="NZ_CP139487.1"/>
</dbReference>
<dbReference type="Proteomes" id="UP001324634">
    <property type="component" value="Chromosome"/>
</dbReference>
<dbReference type="Gene3D" id="3.60.21.10">
    <property type="match status" value="1"/>
</dbReference>
<dbReference type="KEGG" id="psti:SOO65_15675"/>
<gene>
    <name evidence="4" type="ORF">SOO65_15675</name>
</gene>
<keyword evidence="1" id="KW-0732">Signal</keyword>
<dbReference type="Pfam" id="PF00149">
    <property type="entry name" value="Metallophos"/>
    <property type="match status" value="1"/>
</dbReference>
<dbReference type="GO" id="GO:0016787">
    <property type="term" value="F:hydrolase activity"/>
    <property type="evidence" value="ECO:0007669"/>
    <property type="project" value="UniProtKB-KW"/>
</dbReference>
<dbReference type="PANTHER" id="PTHR10161:SF14">
    <property type="entry name" value="TARTRATE-RESISTANT ACID PHOSPHATASE TYPE 5"/>
    <property type="match status" value="1"/>
</dbReference>
<keyword evidence="2" id="KW-0378">Hydrolase</keyword>
<sequence length="231" mass="26573">MKYCFFGDSGNESSAQLAVAKALKGENCDRIFVLGDVIYQDGIKNQNDPELQKKFINIYNDLNTPFTLVMGNHDYEGSIKAWKKVSEKYSWIFYPNNYFLQKINDVCFIGLDSNLYNRPWHVTSAFKQMRWINSISKDLAQCRYRIALAHHPYVSLTRPAEGFLKHFYEEKVVGKVNLLITGHDHVLQDLGQKDGTRFLISGAGGQHEDLAGYLIIKISDQLSYQFKEVKE</sequence>
<evidence type="ECO:0000256" key="2">
    <source>
        <dbReference type="ARBA" id="ARBA00022801"/>
    </source>
</evidence>
<reference evidence="4 5" key="1">
    <citation type="submission" date="2023-11" db="EMBL/GenBank/DDBJ databases">
        <title>Peredibacter starrii A3.12.</title>
        <authorList>
            <person name="Mitchell R.J."/>
        </authorList>
    </citation>
    <scope>NUCLEOTIDE SEQUENCE [LARGE SCALE GENOMIC DNA]</scope>
    <source>
        <strain evidence="4 5">A3.12</strain>
    </source>
</reference>
<accession>A0AAX4HLU4</accession>
<proteinExistence type="predicted"/>
<dbReference type="PANTHER" id="PTHR10161">
    <property type="entry name" value="TARTRATE-RESISTANT ACID PHOSPHATASE TYPE 5"/>
    <property type="match status" value="1"/>
</dbReference>
<evidence type="ECO:0000313" key="4">
    <source>
        <dbReference type="EMBL" id="WPU64133.1"/>
    </source>
</evidence>
<feature type="domain" description="Calcineurin-like phosphoesterase" evidence="3">
    <location>
        <begin position="1"/>
        <end position="186"/>
    </location>
</feature>
<name>A0AAX4HLU4_9BACT</name>
<keyword evidence="5" id="KW-1185">Reference proteome</keyword>